<reference evidence="2 3" key="1">
    <citation type="journal article" date="2019" name="Nat. Med.">
        <title>A library of human gut bacterial isolates paired with longitudinal multiomics data enables mechanistic microbiome research.</title>
        <authorList>
            <person name="Poyet M."/>
            <person name="Groussin M."/>
            <person name="Gibbons S.M."/>
            <person name="Avila-Pacheco J."/>
            <person name="Jiang X."/>
            <person name="Kearney S.M."/>
            <person name="Perrotta A.R."/>
            <person name="Berdy B."/>
            <person name="Zhao S."/>
            <person name="Lieberman T.D."/>
            <person name="Swanson P.K."/>
            <person name="Smith M."/>
            <person name="Roesemann S."/>
            <person name="Alexander J.E."/>
            <person name="Rich S.A."/>
            <person name="Livny J."/>
            <person name="Vlamakis H."/>
            <person name="Clish C."/>
            <person name="Bullock K."/>
            <person name="Deik A."/>
            <person name="Scott J."/>
            <person name="Pierce K.A."/>
            <person name="Xavier R.J."/>
            <person name="Alm E.J."/>
        </authorList>
    </citation>
    <scope>NUCLEOTIDE SEQUENCE [LARGE SCALE GENOMIC DNA]</scope>
    <source>
        <strain evidence="2 3">BIOML-A266</strain>
    </source>
</reference>
<dbReference type="Gene3D" id="3.60.10.10">
    <property type="entry name" value="Endonuclease/exonuclease/phosphatase"/>
    <property type="match status" value="1"/>
</dbReference>
<dbReference type="GO" id="GO:0004519">
    <property type="term" value="F:endonuclease activity"/>
    <property type="evidence" value="ECO:0007669"/>
    <property type="project" value="UniProtKB-KW"/>
</dbReference>
<comment type="caution">
    <text evidence="2">The sequence shown here is derived from an EMBL/GenBank/DDBJ whole genome shotgun (WGS) entry which is preliminary data.</text>
</comment>
<dbReference type="Proteomes" id="UP000322940">
    <property type="component" value="Unassembled WGS sequence"/>
</dbReference>
<dbReference type="PANTHER" id="PTHR14859:SF15">
    <property type="entry name" value="ENDONUCLEASE_EXONUCLEASE_PHOSPHATASE DOMAIN-CONTAINING PROTEIN"/>
    <property type="match status" value="1"/>
</dbReference>
<dbReference type="InterPro" id="IPR036691">
    <property type="entry name" value="Endo/exonu/phosph_ase_sf"/>
</dbReference>
<evidence type="ECO:0000313" key="2">
    <source>
        <dbReference type="EMBL" id="KAA2378117.1"/>
    </source>
</evidence>
<dbReference type="AlphaFoldDB" id="A0A5B3GX75"/>
<dbReference type="SUPFAM" id="SSF56219">
    <property type="entry name" value="DNase I-like"/>
    <property type="match status" value="1"/>
</dbReference>
<keyword evidence="2" id="KW-0540">Nuclease</keyword>
<protein>
    <submittedName>
        <fullName evidence="2">Endonuclease</fullName>
    </submittedName>
</protein>
<dbReference type="Pfam" id="PF03372">
    <property type="entry name" value="Exo_endo_phos"/>
    <property type="match status" value="1"/>
</dbReference>
<dbReference type="EMBL" id="VVXH01000008">
    <property type="protein sequence ID" value="KAA2378117.1"/>
    <property type="molecule type" value="Genomic_DNA"/>
</dbReference>
<dbReference type="PANTHER" id="PTHR14859">
    <property type="entry name" value="CALCOFLUOR WHITE HYPERSENSITIVE PROTEIN PRECURSOR"/>
    <property type="match status" value="1"/>
</dbReference>
<keyword evidence="2" id="KW-0378">Hydrolase</keyword>
<dbReference type="PROSITE" id="PS51257">
    <property type="entry name" value="PROKAR_LIPOPROTEIN"/>
    <property type="match status" value="1"/>
</dbReference>
<sequence length="248" mass="26704">MKQPLRTLVLALCCGLAAACTQRPERLKLMSYNIRNGIGIDNIQDIGRIARVILREAPDLVALQELDSATLRVDGRYIPGELGRMTGMHATFGRAIGFAGGSYGVGLLSRTEPLAVRSIPLPGREEARVLLMAEFPDYTVCVTHLSLTPEDRHASLPLILQATDTCRKPVLLAGDFNTGDAAAVLAGLGGGFRILSDTTRMTFPSDNPAVRIDYILGRGLPTSATVTASDHCPLWVTLAWKRGKQPGK</sequence>
<organism evidence="2 3">
    <name type="scientific">Alistipes onderdonkii</name>
    <dbReference type="NCBI Taxonomy" id="328813"/>
    <lineage>
        <taxon>Bacteria</taxon>
        <taxon>Pseudomonadati</taxon>
        <taxon>Bacteroidota</taxon>
        <taxon>Bacteroidia</taxon>
        <taxon>Bacteroidales</taxon>
        <taxon>Rikenellaceae</taxon>
        <taxon>Alistipes</taxon>
    </lineage>
</organism>
<dbReference type="GO" id="GO:0016020">
    <property type="term" value="C:membrane"/>
    <property type="evidence" value="ECO:0007669"/>
    <property type="project" value="GOC"/>
</dbReference>
<dbReference type="RefSeq" id="WP_130065155.1">
    <property type="nucleotide sequence ID" value="NZ_JAHOOA010000007.1"/>
</dbReference>
<evidence type="ECO:0000313" key="3">
    <source>
        <dbReference type="Proteomes" id="UP000322940"/>
    </source>
</evidence>
<dbReference type="InterPro" id="IPR051916">
    <property type="entry name" value="GPI-anchor_lipid_remodeler"/>
</dbReference>
<gene>
    <name evidence="2" type="ORF">F2Y10_09495</name>
</gene>
<proteinExistence type="predicted"/>
<feature type="domain" description="Endonuclease/exonuclease/phosphatase" evidence="1">
    <location>
        <begin position="30"/>
        <end position="231"/>
    </location>
</feature>
<accession>A0A5B3GX75</accession>
<dbReference type="GO" id="GO:0006506">
    <property type="term" value="P:GPI anchor biosynthetic process"/>
    <property type="evidence" value="ECO:0007669"/>
    <property type="project" value="TreeGrafter"/>
</dbReference>
<dbReference type="InterPro" id="IPR005135">
    <property type="entry name" value="Endo/exonuclease/phosphatase"/>
</dbReference>
<keyword evidence="2" id="KW-0255">Endonuclease</keyword>
<name>A0A5B3GX75_9BACT</name>
<evidence type="ECO:0000259" key="1">
    <source>
        <dbReference type="Pfam" id="PF03372"/>
    </source>
</evidence>